<sequence length="300" mass="34219">MQKSTFQELCAWLAPALQCQDTHLRPAISLEKRVAIALWKLATLDSYCSVGHQFGMGRSTVGAVLMEVVMAINAELLHRTVRLRDLHTILALDRTHIPIRTPPHQAAQYIKRKGYFLMVLQGLVDQWGQFTDICVGWSGRAHNAHIFQNSYLYHRLQAGAFFPERNYAVGDVQMPTCIVANAAYPLMPWLMKPLTGHLDASRELFNSHLNRARFQMECAFGRLKGRFRCLLTWLDMAEHNIPHVVAACCVLHNLVERKGEAFLPAWGTRVDVEGRHFEQCRFHTPASTLRAISFSLRMKK</sequence>
<feature type="domain" description="DDE Tnp4" evidence="8">
    <location>
        <begin position="92"/>
        <end position="253"/>
    </location>
</feature>
<proteinExistence type="inferred from homology"/>
<dbReference type="EMBL" id="AGCU01026951">
    <property type="status" value="NOT_ANNOTATED_CDS"/>
    <property type="molecule type" value="Genomic_DNA"/>
</dbReference>
<evidence type="ECO:0000256" key="3">
    <source>
        <dbReference type="ARBA" id="ARBA00006958"/>
    </source>
</evidence>
<reference evidence="9" key="3">
    <citation type="submission" date="2025-08" db="UniProtKB">
        <authorList>
            <consortium name="Ensembl"/>
        </authorList>
    </citation>
    <scope>IDENTIFICATION</scope>
</reference>
<dbReference type="Pfam" id="PF13359">
    <property type="entry name" value="DDE_Tnp_4"/>
    <property type="match status" value="1"/>
</dbReference>
<dbReference type="AlphaFoldDB" id="K7GDH3"/>
<dbReference type="GO" id="GO:0016787">
    <property type="term" value="F:hydrolase activity"/>
    <property type="evidence" value="ECO:0007669"/>
    <property type="project" value="UniProtKB-KW"/>
</dbReference>
<dbReference type="InterPro" id="IPR027806">
    <property type="entry name" value="HARBI1_dom"/>
</dbReference>
<keyword evidence="6" id="KW-0378">Hydrolase</keyword>
<evidence type="ECO:0000313" key="9">
    <source>
        <dbReference type="Ensembl" id="ENSPSIP00000018334.1"/>
    </source>
</evidence>
<dbReference type="GO" id="GO:0005634">
    <property type="term" value="C:nucleus"/>
    <property type="evidence" value="ECO:0007669"/>
    <property type="project" value="UniProtKB-SubCell"/>
</dbReference>
<dbReference type="GeneTree" id="ENSGT00940000163810"/>
<dbReference type="HOGENOM" id="CLU_018552_3_1_1"/>
<evidence type="ECO:0000256" key="7">
    <source>
        <dbReference type="ARBA" id="ARBA00023242"/>
    </source>
</evidence>
<dbReference type="PANTHER" id="PTHR22930">
    <property type="match status" value="1"/>
</dbReference>
<reference evidence="9" key="4">
    <citation type="submission" date="2025-09" db="UniProtKB">
        <authorList>
            <consortium name="Ensembl"/>
        </authorList>
    </citation>
    <scope>IDENTIFICATION</scope>
</reference>
<dbReference type="Proteomes" id="UP000007267">
    <property type="component" value="Unassembled WGS sequence"/>
</dbReference>
<accession>K7GDH3</accession>
<comment type="similarity">
    <text evidence="3">Belongs to the HARBI1 family.</text>
</comment>
<comment type="subcellular location">
    <subcellularLocation>
        <location evidence="2">Nucleus</location>
    </subcellularLocation>
</comment>
<evidence type="ECO:0000259" key="8">
    <source>
        <dbReference type="Pfam" id="PF13359"/>
    </source>
</evidence>
<evidence type="ECO:0000256" key="1">
    <source>
        <dbReference type="ARBA" id="ARBA00001968"/>
    </source>
</evidence>
<dbReference type="Ensembl" id="ENSPSIT00000018420.1">
    <property type="protein sequence ID" value="ENSPSIP00000018334.1"/>
    <property type="gene ID" value="ENSPSIG00000016301.1"/>
</dbReference>
<dbReference type="PANTHER" id="PTHR22930:SF206">
    <property type="entry name" value="NUCLEASE HARBI1"/>
    <property type="match status" value="1"/>
</dbReference>
<evidence type="ECO:0000256" key="6">
    <source>
        <dbReference type="ARBA" id="ARBA00022801"/>
    </source>
</evidence>
<evidence type="ECO:0000256" key="2">
    <source>
        <dbReference type="ARBA" id="ARBA00004123"/>
    </source>
</evidence>
<keyword evidence="4" id="KW-0540">Nuclease</keyword>
<reference evidence="10" key="2">
    <citation type="journal article" date="2013" name="Nat. Genet.">
        <title>The draft genomes of soft-shell turtle and green sea turtle yield insights into the development and evolution of the turtle-specific body plan.</title>
        <authorList>
            <person name="Wang Z."/>
            <person name="Pascual-Anaya J."/>
            <person name="Zadissa A."/>
            <person name="Li W."/>
            <person name="Niimura Y."/>
            <person name="Huang Z."/>
            <person name="Li C."/>
            <person name="White S."/>
            <person name="Xiong Z."/>
            <person name="Fang D."/>
            <person name="Wang B."/>
            <person name="Ming Y."/>
            <person name="Chen Y."/>
            <person name="Zheng Y."/>
            <person name="Kuraku S."/>
            <person name="Pignatelli M."/>
            <person name="Herrero J."/>
            <person name="Beal K."/>
            <person name="Nozawa M."/>
            <person name="Li Q."/>
            <person name="Wang J."/>
            <person name="Zhang H."/>
            <person name="Yu L."/>
            <person name="Shigenobu S."/>
            <person name="Wang J."/>
            <person name="Liu J."/>
            <person name="Flicek P."/>
            <person name="Searle S."/>
            <person name="Wang J."/>
            <person name="Kuratani S."/>
            <person name="Yin Y."/>
            <person name="Aken B."/>
            <person name="Zhang G."/>
            <person name="Irie N."/>
        </authorList>
    </citation>
    <scope>NUCLEOTIDE SEQUENCE [LARGE SCALE GENOMIC DNA]</scope>
    <source>
        <strain evidence="10">Daiwa-1</strain>
    </source>
</reference>
<protein>
    <recommendedName>
        <fullName evidence="8">DDE Tnp4 domain-containing protein</fullName>
    </recommendedName>
</protein>
<dbReference type="GO" id="GO:0046872">
    <property type="term" value="F:metal ion binding"/>
    <property type="evidence" value="ECO:0007669"/>
    <property type="project" value="UniProtKB-KW"/>
</dbReference>
<reference evidence="10" key="1">
    <citation type="submission" date="2011-10" db="EMBL/GenBank/DDBJ databases">
        <authorList>
            <consortium name="Soft-shell Turtle Genome Consortium"/>
        </authorList>
    </citation>
    <scope>NUCLEOTIDE SEQUENCE [LARGE SCALE GENOMIC DNA]</scope>
    <source>
        <strain evidence="10">Daiwa-1</strain>
    </source>
</reference>
<dbReference type="OMA" id="GVMWKPD"/>
<evidence type="ECO:0000256" key="5">
    <source>
        <dbReference type="ARBA" id="ARBA00022723"/>
    </source>
</evidence>
<dbReference type="InterPro" id="IPR045249">
    <property type="entry name" value="HARBI1-like"/>
</dbReference>
<dbReference type="eggNOG" id="KOG4585">
    <property type="taxonomic scope" value="Eukaryota"/>
</dbReference>
<comment type="cofactor">
    <cofactor evidence="1">
        <name>a divalent metal cation</name>
        <dbReference type="ChEBI" id="CHEBI:60240"/>
    </cofactor>
</comment>
<evidence type="ECO:0000256" key="4">
    <source>
        <dbReference type="ARBA" id="ARBA00022722"/>
    </source>
</evidence>
<keyword evidence="10" id="KW-1185">Reference proteome</keyword>
<dbReference type="GO" id="GO:0004518">
    <property type="term" value="F:nuclease activity"/>
    <property type="evidence" value="ECO:0007669"/>
    <property type="project" value="UniProtKB-KW"/>
</dbReference>
<organism evidence="9 10">
    <name type="scientific">Pelodiscus sinensis</name>
    <name type="common">Chinese softshell turtle</name>
    <name type="synonym">Trionyx sinensis</name>
    <dbReference type="NCBI Taxonomy" id="13735"/>
    <lineage>
        <taxon>Eukaryota</taxon>
        <taxon>Metazoa</taxon>
        <taxon>Chordata</taxon>
        <taxon>Craniata</taxon>
        <taxon>Vertebrata</taxon>
        <taxon>Euteleostomi</taxon>
        <taxon>Archelosauria</taxon>
        <taxon>Testudinata</taxon>
        <taxon>Testudines</taxon>
        <taxon>Cryptodira</taxon>
        <taxon>Trionychia</taxon>
        <taxon>Trionychidae</taxon>
        <taxon>Pelodiscus</taxon>
    </lineage>
</organism>
<keyword evidence="7" id="KW-0539">Nucleus</keyword>
<keyword evidence="5" id="KW-0479">Metal-binding</keyword>
<name>K7GDH3_PELSI</name>
<evidence type="ECO:0000313" key="10">
    <source>
        <dbReference type="Proteomes" id="UP000007267"/>
    </source>
</evidence>